<evidence type="ECO:0000313" key="2">
    <source>
        <dbReference type="EMBL" id="MED6206928.1"/>
    </source>
</evidence>
<organism evidence="2 3">
    <name type="scientific">Stylosanthes scabra</name>
    <dbReference type="NCBI Taxonomy" id="79078"/>
    <lineage>
        <taxon>Eukaryota</taxon>
        <taxon>Viridiplantae</taxon>
        <taxon>Streptophyta</taxon>
        <taxon>Embryophyta</taxon>
        <taxon>Tracheophyta</taxon>
        <taxon>Spermatophyta</taxon>
        <taxon>Magnoliopsida</taxon>
        <taxon>eudicotyledons</taxon>
        <taxon>Gunneridae</taxon>
        <taxon>Pentapetalae</taxon>
        <taxon>rosids</taxon>
        <taxon>fabids</taxon>
        <taxon>Fabales</taxon>
        <taxon>Fabaceae</taxon>
        <taxon>Papilionoideae</taxon>
        <taxon>50 kb inversion clade</taxon>
        <taxon>dalbergioids sensu lato</taxon>
        <taxon>Dalbergieae</taxon>
        <taxon>Pterocarpus clade</taxon>
        <taxon>Stylosanthes</taxon>
    </lineage>
</organism>
<sequence length="245" mass="28255">MSQTHIRFASVFLFLRKYDHHQHRSRRGRGGNRSESRRLCSLYTHSKSLMRFLGAVPTFQTQTVLECLDFAEDSDRAFVLLVSSAWLLYLANVDDVDSLNVVIQNGFTQFCSAPTIHAVLFWGMVRLIDIPLRISIAYKTFVRGEEIMNPQEELVGIEFARGDATSKWDSLRAAMGHSEPYDLKYVYTNAKHMFARATAFDHTSRSGPNDGRNARKFETKIYQVPRTWKDKIDARFPISLFKAQY</sequence>
<accession>A0ABU6YDR4</accession>
<dbReference type="Gene3D" id="3.20.20.80">
    <property type="entry name" value="Glycosidases"/>
    <property type="match status" value="1"/>
</dbReference>
<protein>
    <recommendedName>
        <fullName evidence="1">Alpha-L-arabinofuranosidase 1 catalytic domain-containing protein</fullName>
    </recommendedName>
</protein>
<evidence type="ECO:0000259" key="1">
    <source>
        <dbReference type="Pfam" id="PF22848"/>
    </source>
</evidence>
<reference evidence="2 3" key="1">
    <citation type="journal article" date="2023" name="Plants (Basel)">
        <title>Bridging the Gap: Combining Genomics and Transcriptomics Approaches to Understand Stylosanthes scabra, an Orphan Legume from the Brazilian Caatinga.</title>
        <authorList>
            <person name="Ferreira-Neto J.R.C."/>
            <person name="da Silva M.D."/>
            <person name="Binneck E."/>
            <person name="de Melo N.F."/>
            <person name="da Silva R.H."/>
            <person name="de Melo A.L.T.M."/>
            <person name="Pandolfi V."/>
            <person name="Bustamante F.O."/>
            <person name="Brasileiro-Vidal A.C."/>
            <person name="Benko-Iseppon A.M."/>
        </authorList>
    </citation>
    <scope>NUCLEOTIDE SEQUENCE [LARGE SCALE GENOMIC DNA]</scope>
    <source>
        <tissue evidence="2">Leaves</tissue>
    </source>
</reference>
<proteinExistence type="predicted"/>
<feature type="domain" description="Alpha-L-arabinofuranosidase 1 catalytic" evidence="1">
    <location>
        <begin position="150"/>
        <end position="198"/>
    </location>
</feature>
<dbReference type="PANTHER" id="PTHR31776:SF0">
    <property type="entry name" value="ALPHA-L-ARABINOFURANOSIDASE 1"/>
    <property type="match status" value="1"/>
</dbReference>
<dbReference type="EMBL" id="JASCZI010241788">
    <property type="protein sequence ID" value="MED6206928.1"/>
    <property type="molecule type" value="Genomic_DNA"/>
</dbReference>
<dbReference type="PANTHER" id="PTHR31776">
    <property type="entry name" value="ALPHA-L-ARABINOFURANOSIDASE 1"/>
    <property type="match status" value="1"/>
</dbReference>
<dbReference type="InterPro" id="IPR055235">
    <property type="entry name" value="ASD1_cat"/>
</dbReference>
<comment type="caution">
    <text evidence="2">The sequence shown here is derived from an EMBL/GenBank/DDBJ whole genome shotgun (WGS) entry which is preliminary data.</text>
</comment>
<evidence type="ECO:0000313" key="3">
    <source>
        <dbReference type="Proteomes" id="UP001341840"/>
    </source>
</evidence>
<dbReference type="Pfam" id="PF22848">
    <property type="entry name" value="ASD1_dom"/>
    <property type="match status" value="1"/>
</dbReference>
<gene>
    <name evidence="2" type="ORF">PIB30_031154</name>
</gene>
<keyword evidence="3" id="KW-1185">Reference proteome</keyword>
<name>A0ABU6YDR4_9FABA</name>
<dbReference type="InterPro" id="IPR051563">
    <property type="entry name" value="Glycosyl_Hydrolase_51"/>
</dbReference>
<dbReference type="Proteomes" id="UP001341840">
    <property type="component" value="Unassembled WGS sequence"/>
</dbReference>